<dbReference type="InterPro" id="IPR053134">
    <property type="entry name" value="RNA-dir_DNA_polymerase"/>
</dbReference>
<dbReference type="EMBL" id="SMMG02000001">
    <property type="protein sequence ID" value="KAA3487830.1"/>
    <property type="molecule type" value="Genomic_DNA"/>
</dbReference>
<dbReference type="PANTHER" id="PTHR24559">
    <property type="entry name" value="TRANSPOSON TY3-I GAG-POL POLYPROTEIN"/>
    <property type="match status" value="1"/>
</dbReference>
<dbReference type="PANTHER" id="PTHR24559:SF430">
    <property type="entry name" value="RNA-DIRECTED DNA POLYMERASE"/>
    <property type="match status" value="1"/>
</dbReference>
<dbReference type="AlphaFoldDB" id="A0A5B6X0Z2"/>
<gene>
    <name evidence="1" type="ORF">EPI10_031632</name>
</gene>
<dbReference type="SUPFAM" id="SSF56672">
    <property type="entry name" value="DNA/RNA polymerases"/>
    <property type="match status" value="1"/>
</dbReference>
<dbReference type="InterPro" id="IPR043502">
    <property type="entry name" value="DNA/RNA_pol_sf"/>
</dbReference>
<protein>
    <submittedName>
        <fullName evidence="1">Retrovirus-related Pol polyprotein from transposon 297 family</fullName>
    </submittedName>
</protein>
<organism evidence="1 2">
    <name type="scientific">Gossypium australe</name>
    <dbReference type="NCBI Taxonomy" id="47621"/>
    <lineage>
        <taxon>Eukaryota</taxon>
        <taxon>Viridiplantae</taxon>
        <taxon>Streptophyta</taxon>
        <taxon>Embryophyta</taxon>
        <taxon>Tracheophyta</taxon>
        <taxon>Spermatophyta</taxon>
        <taxon>Magnoliopsida</taxon>
        <taxon>eudicotyledons</taxon>
        <taxon>Gunneridae</taxon>
        <taxon>Pentapetalae</taxon>
        <taxon>rosids</taxon>
        <taxon>malvids</taxon>
        <taxon>Malvales</taxon>
        <taxon>Malvaceae</taxon>
        <taxon>Malvoideae</taxon>
        <taxon>Gossypium</taxon>
    </lineage>
</organism>
<comment type="caution">
    <text evidence="1">The sequence shown here is derived from an EMBL/GenBank/DDBJ whole genome shotgun (WGS) entry which is preliminary data.</text>
</comment>
<reference evidence="2" key="1">
    <citation type="journal article" date="2019" name="Plant Biotechnol. J.">
        <title>Genome sequencing of the Australian wild diploid species Gossypium australe highlights disease resistance and delayed gland morphogenesis.</title>
        <authorList>
            <person name="Cai Y."/>
            <person name="Cai X."/>
            <person name="Wang Q."/>
            <person name="Wang P."/>
            <person name="Zhang Y."/>
            <person name="Cai C."/>
            <person name="Xu Y."/>
            <person name="Wang K."/>
            <person name="Zhou Z."/>
            <person name="Wang C."/>
            <person name="Geng S."/>
            <person name="Li B."/>
            <person name="Dong Q."/>
            <person name="Hou Y."/>
            <person name="Wang H."/>
            <person name="Ai P."/>
            <person name="Liu Z."/>
            <person name="Yi F."/>
            <person name="Sun M."/>
            <person name="An G."/>
            <person name="Cheng J."/>
            <person name="Zhang Y."/>
            <person name="Shi Q."/>
            <person name="Xie Y."/>
            <person name="Shi X."/>
            <person name="Chang Y."/>
            <person name="Huang F."/>
            <person name="Chen Y."/>
            <person name="Hong S."/>
            <person name="Mi L."/>
            <person name="Sun Q."/>
            <person name="Zhang L."/>
            <person name="Zhou B."/>
            <person name="Peng R."/>
            <person name="Zhang X."/>
            <person name="Liu F."/>
        </authorList>
    </citation>
    <scope>NUCLEOTIDE SEQUENCE [LARGE SCALE GENOMIC DNA]</scope>
    <source>
        <strain evidence="2">cv. PA1801</strain>
    </source>
</reference>
<proteinExistence type="predicted"/>
<evidence type="ECO:0000313" key="2">
    <source>
        <dbReference type="Proteomes" id="UP000325315"/>
    </source>
</evidence>
<sequence length="285" mass="32107">MVVFAAIASFEVKRILVDSGSVVKVLTWEVYQKMGPKEQALKRASFLYGFTNHLVKVKGCIALPVTLGDGEHTLMEYNGKDDGDNVLYEDKIPNVNVTRSSQPTSTNGQFLDLDNLDNKSEERVKKLQATKVIETLQLFYDDVDRVVKILSTLASDEKDSLMKCLRENADVFAWSVVDMPGVDPQVIVHRLNVLPEAKPVVEVVRQEVGKLLSLRFIREVEYLDWVLNIVMVNKANGKWKMCIGFTNLSKSYSKNSFLLPSIDRLFDASSGSKFMSFMDAFSGYN</sequence>
<dbReference type="Gene3D" id="3.30.70.270">
    <property type="match status" value="1"/>
</dbReference>
<dbReference type="OrthoDB" id="1727395at2759"/>
<dbReference type="InterPro" id="IPR043128">
    <property type="entry name" value="Rev_trsase/Diguanyl_cyclase"/>
</dbReference>
<name>A0A5B6X0Z2_9ROSI</name>
<evidence type="ECO:0000313" key="1">
    <source>
        <dbReference type="EMBL" id="KAA3487830.1"/>
    </source>
</evidence>
<dbReference type="Proteomes" id="UP000325315">
    <property type="component" value="Unassembled WGS sequence"/>
</dbReference>
<dbReference type="Gene3D" id="3.10.10.10">
    <property type="entry name" value="HIV Type 1 Reverse Transcriptase, subunit A, domain 1"/>
    <property type="match status" value="1"/>
</dbReference>
<accession>A0A5B6X0Z2</accession>
<keyword evidence="2" id="KW-1185">Reference proteome</keyword>